<reference evidence="1" key="1">
    <citation type="submission" date="2018-01" db="EMBL/GenBank/DDBJ databases">
        <authorList>
            <person name="Yu X.-D."/>
        </authorList>
    </citation>
    <scope>NUCLEOTIDE SEQUENCE</scope>
    <source>
        <strain evidence="1">ZX-21</strain>
    </source>
</reference>
<protein>
    <submittedName>
        <fullName evidence="1">Uncharacterized protein</fullName>
    </submittedName>
</protein>
<evidence type="ECO:0000313" key="2">
    <source>
        <dbReference type="EMBL" id="RNL65863.1"/>
    </source>
</evidence>
<comment type="caution">
    <text evidence="1">The sequence shown here is derived from an EMBL/GenBank/DDBJ whole genome shotgun (WGS) entry which is preliminary data.</text>
</comment>
<gene>
    <name evidence="1" type="ORF">C0068_01915</name>
    <name evidence="2" type="ORF">D0911_05705</name>
</gene>
<reference evidence="2 4" key="2">
    <citation type="submission" date="2018-10" db="EMBL/GenBank/DDBJ databases">
        <title>Draft genome sequence of Zhongshania sp. DSW25-10.</title>
        <authorList>
            <person name="Oh J."/>
        </authorList>
    </citation>
    <scope>NUCLEOTIDE SEQUENCE [LARGE SCALE GENOMIC DNA]</scope>
    <source>
        <strain evidence="2 4">DSW25-10</strain>
    </source>
</reference>
<proteinExistence type="predicted"/>
<dbReference type="EMBL" id="RHGB01000005">
    <property type="protein sequence ID" value="RNL65863.1"/>
    <property type="molecule type" value="Genomic_DNA"/>
</dbReference>
<dbReference type="RefSeq" id="WP_103682806.1">
    <property type="nucleotide sequence ID" value="NZ_PQGG01000006.1"/>
</dbReference>
<evidence type="ECO:0000313" key="1">
    <source>
        <dbReference type="EMBL" id="POP54434.1"/>
    </source>
</evidence>
<evidence type="ECO:0000313" key="4">
    <source>
        <dbReference type="Proteomes" id="UP000274695"/>
    </source>
</evidence>
<keyword evidence="4" id="KW-1185">Reference proteome</keyword>
<organism evidence="1 3">
    <name type="scientific">Zhongshania marina</name>
    <dbReference type="NCBI Taxonomy" id="2304603"/>
    <lineage>
        <taxon>Bacteria</taxon>
        <taxon>Pseudomonadati</taxon>
        <taxon>Pseudomonadota</taxon>
        <taxon>Gammaproteobacteria</taxon>
        <taxon>Cellvibrionales</taxon>
        <taxon>Spongiibacteraceae</taxon>
        <taxon>Zhongshania</taxon>
    </lineage>
</organism>
<dbReference type="Proteomes" id="UP000274695">
    <property type="component" value="Unassembled WGS sequence"/>
</dbReference>
<name>A0A2S4HKB4_9GAMM</name>
<evidence type="ECO:0000313" key="3">
    <source>
        <dbReference type="Proteomes" id="UP000237222"/>
    </source>
</evidence>
<accession>A0A2S4HKB4</accession>
<dbReference type="AlphaFoldDB" id="A0A2S4HKB4"/>
<dbReference type="Proteomes" id="UP000237222">
    <property type="component" value="Unassembled WGS sequence"/>
</dbReference>
<sequence length="67" mass="7786">MHDKKANFVGDAKRGSLYTETTLSAQEFTELKRRILSDSARKISIDEKIESLKKELDFLRRTSQKIL</sequence>
<dbReference type="EMBL" id="PQGG01000006">
    <property type="protein sequence ID" value="POP54434.1"/>
    <property type="molecule type" value="Genomic_DNA"/>
</dbReference>